<protein>
    <submittedName>
        <fullName evidence="2">Uncharacterized protein</fullName>
    </submittedName>
</protein>
<feature type="chain" id="PRO_5025419388" evidence="1">
    <location>
        <begin position="18"/>
        <end position="104"/>
    </location>
</feature>
<reference evidence="2" key="1">
    <citation type="journal article" date="2020" name="Stud. Mycol.">
        <title>101 Dothideomycetes genomes: a test case for predicting lifestyles and emergence of pathogens.</title>
        <authorList>
            <person name="Haridas S."/>
            <person name="Albert R."/>
            <person name="Binder M."/>
            <person name="Bloem J."/>
            <person name="Labutti K."/>
            <person name="Salamov A."/>
            <person name="Andreopoulos B."/>
            <person name="Baker S."/>
            <person name="Barry K."/>
            <person name="Bills G."/>
            <person name="Bluhm B."/>
            <person name="Cannon C."/>
            <person name="Castanera R."/>
            <person name="Culley D."/>
            <person name="Daum C."/>
            <person name="Ezra D."/>
            <person name="Gonzalez J."/>
            <person name="Henrissat B."/>
            <person name="Kuo A."/>
            <person name="Liang C."/>
            <person name="Lipzen A."/>
            <person name="Lutzoni F."/>
            <person name="Magnuson J."/>
            <person name="Mondo S."/>
            <person name="Nolan M."/>
            <person name="Ohm R."/>
            <person name="Pangilinan J."/>
            <person name="Park H.-J."/>
            <person name="Ramirez L."/>
            <person name="Alfaro M."/>
            <person name="Sun H."/>
            <person name="Tritt A."/>
            <person name="Yoshinaga Y."/>
            <person name="Zwiers L.-H."/>
            <person name="Turgeon B."/>
            <person name="Goodwin S."/>
            <person name="Spatafora J."/>
            <person name="Crous P."/>
            <person name="Grigoriev I."/>
        </authorList>
    </citation>
    <scope>NUCLEOTIDE SEQUENCE</scope>
    <source>
        <strain evidence="2">SCOH1-5</strain>
    </source>
</reference>
<feature type="signal peptide" evidence="1">
    <location>
        <begin position="1"/>
        <end position="17"/>
    </location>
</feature>
<accession>A0A6A6FHK5</accession>
<gene>
    <name evidence="2" type="ORF">CERZMDRAFT_84448</name>
</gene>
<proteinExistence type="predicted"/>
<sequence length="104" mass="10916">MKLLFTIFLAAATLAAASPVADADADTVATLDKRQCSNDNAWTANGCFEPPAGQNGQTICQRNCEASEPSQPVRCCQGVNGVFLPVPGCRARQGICRCNCRAPA</sequence>
<dbReference type="EMBL" id="ML992672">
    <property type="protein sequence ID" value="KAF2212831.1"/>
    <property type="molecule type" value="Genomic_DNA"/>
</dbReference>
<dbReference type="AlphaFoldDB" id="A0A6A6FHK5"/>
<evidence type="ECO:0000313" key="3">
    <source>
        <dbReference type="Proteomes" id="UP000799539"/>
    </source>
</evidence>
<evidence type="ECO:0000256" key="1">
    <source>
        <dbReference type="SAM" id="SignalP"/>
    </source>
</evidence>
<keyword evidence="1" id="KW-0732">Signal</keyword>
<evidence type="ECO:0000313" key="2">
    <source>
        <dbReference type="EMBL" id="KAF2212831.1"/>
    </source>
</evidence>
<name>A0A6A6FHK5_9PEZI</name>
<organism evidence="2 3">
    <name type="scientific">Cercospora zeae-maydis SCOH1-5</name>
    <dbReference type="NCBI Taxonomy" id="717836"/>
    <lineage>
        <taxon>Eukaryota</taxon>
        <taxon>Fungi</taxon>
        <taxon>Dikarya</taxon>
        <taxon>Ascomycota</taxon>
        <taxon>Pezizomycotina</taxon>
        <taxon>Dothideomycetes</taxon>
        <taxon>Dothideomycetidae</taxon>
        <taxon>Mycosphaerellales</taxon>
        <taxon>Mycosphaerellaceae</taxon>
        <taxon>Cercospora</taxon>
    </lineage>
</organism>
<dbReference type="Proteomes" id="UP000799539">
    <property type="component" value="Unassembled WGS sequence"/>
</dbReference>
<keyword evidence="3" id="KW-1185">Reference proteome</keyword>